<dbReference type="PROSITE" id="PS50943">
    <property type="entry name" value="HTH_CROC1"/>
    <property type="match status" value="1"/>
</dbReference>
<keyword evidence="3" id="KW-1185">Reference proteome</keyword>
<accession>A0A918BDG8</accession>
<evidence type="ECO:0000259" key="1">
    <source>
        <dbReference type="PROSITE" id="PS50943"/>
    </source>
</evidence>
<reference evidence="2" key="2">
    <citation type="submission" date="2020-09" db="EMBL/GenBank/DDBJ databases">
        <authorList>
            <person name="Sun Q."/>
            <person name="Ohkuma M."/>
        </authorList>
    </citation>
    <scope>NUCLEOTIDE SEQUENCE</scope>
    <source>
        <strain evidence="2">JCM 3131</strain>
    </source>
</reference>
<dbReference type="AlphaFoldDB" id="A0A918BDG8"/>
<protein>
    <recommendedName>
        <fullName evidence="1">HTH cro/C1-type domain-containing protein</fullName>
    </recommendedName>
</protein>
<dbReference type="RefSeq" id="WP_189216564.1">
    <property type="nucleotide sequence ID" value="NZ_BMQK01000003.1"/>
</dbReference>
<sequence>MNQPLRAEVTAADIAQLLAEVDGYAWRLGRSRHDFLDPALICEQTGIAEDRVRELLEGAEPQQPPREKTAREAFFRTLVAQRLTLARRLRARGTPAAREGLRTIAGGTGISSTQVAHLLNGDRSARLDHVWRLEEYFGVPEGFFSRTEGEALGAHLRKMARVDLPVLVLRTGMQEMDATGVALRATGDLSPEETLRQLVPAFDALAARLRAQDRAAHRASGQDTEQA</sequence>
<dbReference type="CDD" id="cd00093">
    <property type="entry name" value="HTH_XRE"/>
    <property type="match status" value="1"/>
</dbReference>
<evidence type="ECO:0000313" key="2">
    <source>
        <dbReference type="EMBL" id="GGQ52722.1"/>
    </source>
</evidence>
<proteinExistence type="predicted"/>
<reference evidence="2" key="1">
    <citation type="journal article" date="2014" name="Int. J. Syst. Evol. Microbiol.">
        <title>Complete genome sequence of Corynebacterium casei LMG S-19264T (=DSM 44701T), isolated from a smear-ripened cheese.</title>
        <authorList>
            <consortium name="US DOE Joint Genome Institute (JGI-PGF)"/>
            <person name="Walter F."/>
            <person name="Albersmeier A."/>
            <person name="Kalinowski J."/>
            <person name="Ruckert C."/>
        </authorList>
    </citation>
    <scope>NUCLEOTIDE SEQUENCE</scope>
    <source>
        <strain evidence="2">JCM 3131</strain>
    </source>
</reference>
<gene>
    <name evidence="2" type="ORF">GCM10010145_22750</name>
</gene>
<comment type="caution">
    <text evidence="2">The sequence shown here is derived from an EMBL/GenBank/DDBJ whole genome shotgun (WGS) entry which is preliminary data.</text>
</comment>
<dbReference type="SUPFAM" id="SSF47413">
    <property type="entry name" value="lambda repressor-like DNA-binding domains"/>
    <property type="match status" value="1"/>
</dbReference>
<dbReference type="EMBL" id="BMQK01000003">
    <property type="protein sequence ID" value="GGQ52722.1"/>
    <property type="molecule type" value="Genomic_DNA"/>
</dbReference>
<evidence type="ECO:0000313" key="3">
    <source>
        <dbReference type="Proteomes" id="UP000620156"/>
    </source>
</evidence>
<dbReference type="Proteomes" id="UP000620156">
    <property type="component" value="Unassembled WGS sequence"/>
</dbReference>
<dbReference type="GO" id="GO:0003677">
    <property type="term" value="F:DNA binding"/>
    <property type="evidence" value="ECO:0007669"/>
    <property type="project" value="InterPro"/>
</dbReference>
<dbReference type="InterPro" id="IPR010982">
    <property type="entry name" value="Lambda_DNA-bd_dom_sf"/>
</dbReference>
<dbReference type="InterPro" id="IPR001387">
    <property type="entry name" value="Cro/C1-type_HTH"/>
</dbReference>
<name>A0A918BDG8_9ACTN</name>
<feature type="domain" description="HTH cro/C1-type" evidence="1">
    <location>
        <begin position="105"/>
        <end position="144"/>
    </location>
</feature>
<dbReference type="Gene3D" id="1.10.260.40">
    <property type="entry name" value="lambda repressor-like DNA-binding domains"/>
    <property type="match status" value="1"/>
</dbReference>
<organism evidence="2 3">
    <name type="scientific">Streptomyces ruber</name>
    <dbReference type="NCBI Taxonomy" id="83378"/>
    <lineage>
        <taxon>Bacteria</taxon>
        <taxon>Bacillati</taxon>
        <taxon>Actinomycetota</taxon>
        <taxon>Actinomycetes</taxon>
        <taxon>Kitasatosporales</taxon>
        <taxon>Streptomycetaceae</taxon>
        <taxon>Streptomyces</taxon>
    </lineage>
</organism>